<evidence type="ECO:0000313" key="1">
    <source>
        <dbReference type="EMBL" id="KAG5170022.1"/>
    </source>
</evidence>
<evidence type="ECO:0008006" key="2">
    <source>
        <dbReference type="Google" id="ProtNLM"/>
    </source>
</evidence>
<name>A0A8H7Y043_PSICU</name>
<dbReference type="InterPro" id="IPR006553">
    <property type="entry name" value="Leu-rich_rpt_Cys-con_subtyp"/>
</dbReference>
<accession>A0A8H7Y043</accession>
<proteinExistence type="predicted"/>
<dbReference type="InterPro" id="IPR032675">
    <property type="entry name" value="LRR_dom_sf"/>
</dbReference>
<dbReference type="Gene3D" id="3.80.10.10">
    <property type="entry name" value="Ribonuclease Inhibitor"/>
    <property type="match status" value="1"/>
</dbReference>
<gene>
    <name evidence="1" type="ORF">JR316_004405</name>
</gene>
<dbReference type="AlphaFoldDB" id="A0A8H7Y043"/>
<comment type="caution">
    <text evidence="1">The sequence shown here is derived from an EMBL/GenBank/DDBJ whole genome shotgun (WGS) entry which is preliminary data.</text>
</comment>
<reference evidence="1" key="1">
    <citation type="submission" date="2021-02" db="EMBL/GenBank/DDBJ databases">
        <title>Psilocybe cubensis genome.</title>
        <authorList>
            <person name="Mckernan K.J."/>
            <person name="Crawford S."/>
            <person name="Trippe A."/>
            <person name="Kane L.T."/>
            <person name="Mclaughlin S."/>
        </authorList>
    </citation>
    <scope>NUCLEOTIDE SEQUENCE [LARGE SCALE GENOMIC DNA]</scope>
    <source>
        <strain evidence="1">MGC-MH-2018</strain>
    </source>
</reference>
<dbReference type="SUPFAM" id="SSF52047">
    <property type="entry name" value="RNI-like"/>
    <property type="match status" value="1"/>
</dbReference>
<dbReference type="EMBL" id="JAFIQS010000004">
    <property type="protein sequence ID" value="KAG5170022.1"/>
    <property type="molecule type" value="Genomic_DNA"/>
</dbReference>
<organism evidence="1">
    <name type="scientific">Psilocybe cubensis</name>
    <name type="common">Psychedelic mushroom</name>
    <name type="synonym">Stropharia cubensis</name>
    <dbReference type="NCBI Taxonomy" id="181762"/>
    <lineage>
        <taxon>Eukaryota</taxon>
        <taxon>Fungi</taxon>
        <taxon>Dikarya</taxon>
        <taxon>Basidiomycota</taxon>
        <taxon>Agaricomycotina</taxon>
        <taxon>Agaricomycetes</taxon>
        <taxon>Agaricomycetidae</taxon>
        <taxon>Agaricales</taxon>
        <taxon>Agaricineae</taxon>
        <taxon>Strophariaceae</taxon>
        <taxon>Psilocybe</taxon>
    </lineage>
</organism>
<protein>
    <recommendedName>
        <fullName evidence="2">F-box domain-containing protein</fullName>
    </recommendedName>
</protein>
<dbReference type="SMART" id="SM00367">
    <property type="entry name" value="LRR_CC"/>
    <property type="match status" value="2"/>
</dbReference>
<sequence>MAINARFPPEILDAIFEEYLSGTILSVDTKNTFFAVSEVCTLWHKISTRLKKRSNAWTRLHIHVPDSQGRTPVYPMLNFWLTNSRDEPLDIVMHMGKYCSGRGAIENALLKHIGRWRTLTGGECLRQVSIQVWDRARSQTHGNPLWNLELLRSCFSLAPRLQTVWYCGNMLAATARDGDEDEDVNNKAISVHKSQSHLALEYAGEDYHSMRSAGAMVLLLQELRPVLRSLALRVPMNAEDPSDVYTTLGVELEELQELTISESDNLLAFLPRIRAPNLKGLKICRSTEDDVTANEQAGKCVLDFLTLSHLPPISELELNGVQSIKEEDYARIFGLLPLLQTLVIRNSTISDIALETLNMNGSDKFCQLLKRLDLINCENVHGKTIYDVVSSRLAKCVLGRGEQTSGIQITVEECAFSW</sequence>